<keyword evidence="3" id="KW-1003">Cell membrane</keyword>
<dbReference type="InterPro" id="IPR003688">
    <property type="entry name" value="TraG/VirD4"/>
</dbReference>
<evidence type="ECO:0000256" key="3">
    <source>
        <dbReference type="ARBA" id="ARBA00022475"/>
    </source>
</evidence>
<evidence type="ECO:0000313" key="7">
    <source>
        <dbReference type="EMBL" id="GID15023.1"/>
    </source>
</evidence>
<dbReference type="AlphaFoldDB" id="A0A8J3J6I9"/>
<dbReference type="RefSeq" id="WP_239077026.1">
    <property type="nucleotide sequence ID" value="NZ_BAAAZM010000001.1"/>
</dbReference>
<accession>A0A8J3J6I9</accession>
<comment type="similarity">
    <text evidence="2">Belongs to the VirD4/TraG family.</text>
</comment>
<evidence type="ECO:0000256" key="4">
    <source>
        <dbReference type="ARBA" id="ARBA00022692"/>
    </source>
</evidence>
<sequence length="461" mass="49360">MPAPQLAPLPPFEVTGRRQVFLGWDANDQYRRCWSAPEDSVGIIGPPRYGKTSGLILPTVLSWDGPLVCTSTRGDILGFTGNWRRAIAAPLGGQVLVYDPFGSEYPEHSLRWSPLADCADPGVCYRRVAAMTAVSGGGIADGDHWRAGAAGILRAYFHAAALEGLPLATVRKWLARQEIADPAAILRLSESPAEMWADDLEAVRLLGDRERGSFFSVARNALEATAEPTVLRSCSATDLDIDRFLRTKSSLFIIGPSHLQQAIAPLLAALVDSIAQRAAELAAQEGGRLGTPLLLALDEVANIAPIDSLPSLVSEGGGRGIVTLWATQSLAQLRARYGEERQSGILAATTAKLIYGGMSNGEDLMNVSTWAGERQESNISYQVGGGQQAGGPMSTNSSIGGQVIGNHSVTNQYRPALPINAIQMLPPLNAWLFYRSDAPLRVETRPAGLIPEFARIKGYNP</sequence>
<evidence type="ECO:0000256" key="2">
    <source>
        <dbReference type="ARBA" id="ARBA00008806"/>
    </source>
</evidence>
<evidence type="ECO:0000313" key="8">
    <source>
        <dbReference type="Proteomes" id="UP000612808"/>
    </source>
</evidence>
<comment type="subcellular location">
    <subcellularLocation>
        <location evidence="1">Cell membrane</location>
        <topology evidence="1">Multi-pass membrane protein</topology>
    </subcellularLocation>
</comment>
<reference evidence="7" key="1">
    <citation type="submission" date="2021-01" db="EMBL/GenBank/DDBJ databases">
        <title>Whole genome shotgun sequence of Actinocatenispora rupis NBRC 107355.</title>
        <authorList>
            <person name="Komaki H."/>
            <person name="Tamura T."/>
        </authorList>
    </citation>
    <scope>NUCLEOTIDE SEQUENCE</scope>
    <source>
        <strain evidence="7">NBRC 107355</strain>
    </source>
</reference>
<dbReference type="Gene3D" id="3.40.50.300">
    <property type="entry name" value="P-loop containing nucleotide triphosphate hydrolases"/>
    <property type="match status" value="1"/>
</dbReference>
<dbReference type="CDD" id="cd01127">
    <property type="entry name" value="TrwB_TraG_TraD_VirD4"/>
    <property type="match status" value="1"/>
</dbReference>
<dbReference type="InterPro" id="IPR027417">
    <property type="entry name" value="P-loop_NTPase"/>
</dbReference>
<dbReference type="Proteomes" id="UP000612808">
    <property type="component" value="Unassembled WGS sequence"/>
</dbReference>
<name>A0A8J3J6I9_9ACTN</name>
<gene>
    <name evidence="7" type="ORF">Aru02nite_59120</name>
</gene>
<keyword evidence="8" id="KW-1185">Reference proteome</keyword>
<dbReference type="InterPro" id="IPR051539">
    <property type="entry name" value="T4SS-coupling_protein"/>
</dbReference>
<dbReference type="Pfam" id="PF02534">
    <property type="entry name" value="T4SS-DNA_transf"/>
    <property type="match status" value="1"/>
</dbReference>
<dbReference type="PANTHER" id="PTHR37937">
    <property type="entry name" value="CONJUGATIVE TRANSFER: DNA TRANSPORT"/>
    <property type="match status" value="1"/>
</dbReference>
<dbReference type="PANTHER" id="PTHR37937:SF1">
    <property type="entry name" value="CONJUGATIVE TRANSFER: DNA TRANSPORT"/>
    <property type="match status" value="1"/>
</dbReference>
<dbReference type="EMBL" id="BOMB01000038">
    <property type="protein sequence ID" value="GID15023.1"/>
    <property type="molecule type" value="Genomic_DNA"/>
</dbReference>
<evidence type="ECO:0000256" key="6">
    <source>
        <dbReference type="ARBA" id="ARBA00023136"/>
    </source>
</evidence>
<keyword evidence="6" id="KW-0472">Membrane</keyword>
<organism evidence="7 8">
    <name type="scientific">Actinocatenispora rupis</name>
    <dbReference type="NCBI Taxonomy" id="519421"/>
    <lineage>
        <taxon>Bacteria</taxon>
        <taxon>Bacillati</taxon>
        <taxon>Actinomycetota</taxon>
        <taxon>Actinomycetes</taxon>
        <taxon>Micromonosporales</taxon>
        <taxon>Micromonosporaceae</taxon>
        <taxon>Actinocatenispora</taxon>
    </lineage>
</organism>
<evidence type="ECO:0000256" key="1">
    <source>
        <dbReference type="ARBA" id="ARBA00004651"/>
    </source>
</evidence>
<proteinExistence type="inferred from homology"/>
<keyword evidence="5" id="KW-1133">Transmembrane helix</keyword>
<evidence type="ECO:0000256" key="5">
    <source>
        <dbReference type="ARBA" id="ARBA00022989"/>
    </source>
</evidence>
<keyword evidence="4" id="KW-0812">Transmembrane</keyword>
<dbReference type="SUPFAM" id="SSF52540">
    <property type="entry name" value="P-loop containing nucleoside triphosphate hydrolases"/>
    <property type="match status" value="1"/>
</dbReference>
<protein>
    <submittedName>
        <fullName evidence="7">Conjugal transfer protein TraG</fullName>
    </submittedName>
</protein>
<comment type="caution">
    <text evidence="7">The sequence shown here is derived from an EMBL/GenBank/DDBJ whole genome shotgun (WGS) entry which is preliminary data.</text>
</comment>
<dbReference type="GO" id="GO:0005886">
    <property type="term" value="C:plasma membrane"/>
    <property type="evidence" value="ECO:0007669"/>
    <property type="project" value="UniProtKB-SubCell"/>
</dbReference>